<organism evidence="2 3">
    <name type="scientific">Liparis tanakae</name>
    <name type="common">Tanaka's snailfish</name>
    <dbReference type="NCBI Taxonomy" id="230148"/>
    <lineage>
        <taxon>Eukaryota</taxon>
        <taxon>Metazoa</taxon>
        <taxon>Chordata</taxon>
        <taxon>Craniata</taxon>
        <taxon>Vertebrata</taxon>
        <taxon>Euteleostomi</taxon>
        <taxon>Actinopterygii</taxon>
        <taxon>Neopterygii</taxon>
        <taxon>Teleostei</taxon>
        <taxon>Neoteleostei</taxon>
        <taxon>Acanthomorphata</taxon>
        <taxon>Eupercaria</taxon>
        <taxon>Perciformes</taxon>
        <taxon>Cottioidei</taxon>
        <taxon>Cottales</taxon>
        <taxon>Liparidae</taxon>
        <taxon>Liparis</taxon>
    </lineage>
</organism>
<reference evidence="2 3" key="1">
    <citation type="submission" date="2019-03" db="EMBL/GenBank/DDBJ databases">
        <title>First draft genome of Liparis tanakae, snailfish: a comprehensive survey of snailfish specific genes.</title>
        <authorList>
            <person name="Kim W."/>
            <person name="Song I."/>
            <person name="Jeong J.-H."/>
            <person name="Kim D."/>
            <person name="Kim S."/>
            <person name="Ryu S."/>
            <person name="Song J.Y."/>
            <person name="Lee S.K."/>
        </authorList>
    </citation>
    <scope>NUCLEOTIDE SEQUENCE [LARGE SCALE GENOMIC DNA]</scope>
    <source>
        <tissue evidence="2">Muscle</tissue>
    </source>
</reference>
<gene>
    <name evidence="2" type="ORF">EYF80_063086</name>
</gene>
<protein>
    <submittedName>
        <fullName evidence="2">Uncharacterized protein</fullName>
    </submittedName>
</protein>
<name>A0A4Z2ECZ3_9TELE</name>
<keyword evidence="3" id="KW-1185">Reference proteome</keyword>
<comment type="caution">
    <text evidence="2">The sequence shown here is derived from an EMBL/GenBank/DDBJ whole genome shotgun (WGS) entry which is preliminary data.</text>
</comment>
<feature type="signal peptide" evidence="1">
    <location>
        <begin position="1"/>
        <end position="36"/>
    </location>
</feature>
<proteinExistence type="predicted"/>
<dbReference type="PROSITE" id="PS51257">
    <property type="entry name" value="PROKAR_LIPOPROTEIN"/>
    <property type="match status" value="1"/>
</dbReference>
<feature type="chain" id="PRO_5021195672" evidence="1">
    <location>
        <begin position="37"/>
        <end position="217"/>
    </location>
</feature>
<evidence type="ECO:0000313" key="3">
    <source>
        <dbReference type="Proteomes" id="UP000314294"/>
    </source>
</evidence>
<accession>A0A4Z2ECZ3</accession>
<keyword evidence="1" id="KW-0732">Signal</keyword>
<evidence type="ECO:0000256" key="1">
    <source>
        <dbReference type="SAM" id="SignalP"/>
    </source>
</evidence>
<sequence>MVYGLRAEVRTPAALEMTAALQTGLLLLLFVVACESEPTHAGPDKEAEPHGRSRLVHLTSHWAFQLANDSLTFSRAAGACRGQFSSLAALEDPEDQQGAVLTQQPLSSRAEASVLLDLSARALEDPHRGGLQPTDMVAILQLLSLAADAQPDHSRDPVQDPVQDPVRDPVRELSQNFISVADSLISEDSALKWQAIEEVPGSPCVALRGLVHGALRS</sequence>
<evidence type="ECO:0000313" key="2">
    <source>
        <dbReference type="EMBL" id="TNN26777.1"/>
    </source>
</evidence>
<dbReference type="Proteomes" id="UP000314294">
    <property type="component" value="Unassembled WGS sequence"/>
</dbReference>
<dbReference type="EMBL" id="SRLO01009507">
    <property type="protein sequence ID" value="TNN26777.1"/>
    <property type="molecule type" value="Genomic_DNA"/>
</dbReference>
<dbReference type="OrthoDB" id="1100386at2759"/>
<dbReference type="AlphaFoldDB" id="A0A4Z2ECZ3"/>